<dbReference type="Pfam" id="PF00188">
    <property type="entry name" value="CAP"/>
    <property type="match status" value="1"/>
</dbReference>
<dbReference type="RefSeq" id="WP_047253712.1">
    <property type="nucleotide sequence ID" value="NZ_CP011545.1"/>
</dbReference>
<feature type="domain" description="SCP" evidence="3">
    <location>
        <begin position="96"/>
        <end position="173"/>
    </location>
</feature>
<reference evidence="5" key="2">
    <citation type="submission" date="2015-05" db="EMBL/GenBank/DDBJ databases">
        <title>Complete genome sequence of Corynebacterium testudinoris DSM 44614, recovered from necrotic lesions in the mouth of a tortoise.</title>
        <authorList>
            <person name="Ruckert C."/>
            <person name="Albersmeier A."/>
            <person name="Winkler A."/>
            <person name="Tauch A."/>
        </authorList>
    </citation>
    <scope>NUCLEOTIDE SEQUENCE [LARGE SCALE GENOMIC DNA]</scope>
    <source>
        <strain evidence="5">DSM 44614</strain>
    </source>
</reference>
<dbReference type="STRING" id="136857.CTEST_10770"/>
<evidence type="ECO:0000313" key="4">
    <source>
        <dbReference type="EMBL" id="AKK09572.1"/>
    </source>
</evidence>
<protein>
    <recommendedName>
        <fullName evidence="3">SCP domain-containing protein</fullName>
    </recommendedName>
</protein>
<proteinExistence type="predicted"/>
<evidence type="ECO:0000256" key="1">
    <source>
        <dbReference type="SAM" id="MobiDB-lite"/>
    </source>
</evidence>
<keyword evidence="2" id="KW-0472">Membrane</keyword>
<evidence type="ECO:0000313" key="5">
    <source>
        <dbReference type="Proteomes" id="UP000035540"/>
    </source>
</evidence>
<feature type="region of interest" description="Disordered" evidence="1">
    <location>
        <begin position="43"/>
        <end position="64"/>
    </location>
</feature>
<dbReference type="InterPro" id="IPR014044">
    <property type="entry name" value="CAP_dom"/>
</dbReference>
<gene>
    <name evidence="4" type="ORF">CTEST_10770</name>
</gene>
<evidence type="ECO:0000256" key="2">
    <source>
        <dbReference type="SAM" id="Phobius"/>
    </source>
</evidence>
<evidence type="ECO:0000259" key="3">
    <source>
        <dbReference type="Pfam" id="PF00188"/>
    </source>
</evidence>
<keyword evidence="5" id="KW-1185">Reference proteome</keyword>
<dbReference type="KEGG" id="cted:CTEST_10770"/>
<reference evidence="4 5" key="1">
    <citation type="journal article" date="2015" name="Genome Announc.">
        <title>Complete Genome Sequence of the Type Strain Corynebacterium testudinoris DSM 44614, Recovered from Necrotic Lesions in the Mouth of a Tortoise.</title>
        <authorList>
            <person name="Ruckert C."/>
            <person name="Kriete M."/>
            <person name="Jaenicke S."/>
            <person name="Winkler A."/>
            <person name="Tauch A."/>
        </authorList>
    </citation>
    <scope>NUCLEOTIDE SEQUENCE [LARGE SCALE GENOMIC DNA]</scope>
    <source>
        <strain evidence="4 5">DSM 44614</strain>
    </source>
</reference>
<feature type="compositionally biased region" description="Low complexity" evidence="1">
    <location>
        <begin position="43"/>
        <end position="52"/>
    </location>
</feature>
<dbReference type="SUPFAM" id="SSF55797">
    <property type="entry name" value="PR-1-like"/>
    <property type="match status" value="1"/>
</dbReference>
<dbReference type="EMBL" id="CP011545">
    <property type="protein sequence ID" value="AKK09572.1"/>
    <property type="molecule type" value="Genomic_DNA"/>
</dbReference>
<dbReference type="OrthoDB" id="4410815at2"/>
<accession>A0A0G3HEH0</accession>
<keyword evidence="2" id="KW-0812">Transmembrane</keyword>
<dbReference type="Proteomes" id="UP000035540">
    <property type="component" value="Chromosome"/>
</dbReference>
<keyword evidence="2" id="KW-1133">Transmembrane helix</keyword>
<dbReference type="AlphaFoldDB" id="A0A0G3HEH0"/>
<feature type="transmembrane region" description="Helical" evidence="2">
    <location>
        <begin position="18"/>
        <end position="39"/>
    </location>
</feature>
<organism evidence="4 5">
    <name type="scientific">Corynebacterium testudinoris</name>
    <dbReference type="NCBI Taxonomy" id="136857"/>
    <lineage>
        <taxon>Bacteria</taxon>
        <taxon>Bacillati</taxon>
        <taxon>Actinomycetota</taxon>
        <taxon>Actinomycetes</taxon>
        <taxon>Mycobacteriales</taxon>
        <taxon>Corynebacteriaceae</taxon>
        <taxon>Corynebacterium</taxon>
    </lineage>
</organism>
<dbReference type="InterPro" id="IPR035940">
    <property type="entry name" value="CAP_sf"/>
</dbReference>
<dbReference type="PATRIC" id="fig|136857.5.peg.2136"/>
<name>A0A0G3HEH0_9CORY</name>
<sequence length="179" mass="19532">MATGLNQLLNSPSGFRDLLRHIGFFVSALGLILTMVLGATQGTTPGAQPGGTDSSYESPSPEEQAHLEEIRTELNTAILELRHNATVKPAIMDPFELQLQAQKWAEHTAVLGREEATDTNVAMIQHNLPVGEANAYNFVDAWIRSGSHLNVLVDPEHTFYGIGVAQSQGRVWVAIQFSR</sequence>